<dbReference type="EMBL" id="GBRH01181862">
    <property type="protein sequence ID" value="JAE16034.1"/>
    <property type="molecule type" value="Transcribed_RNA"/>
</dbReference>
<protein>
    <submittedName>
        <fullName evidence="1">Uncharacterized protein</fullName>
    </submittedName>
</protein>
<reference evidence="1" key="1">
    <citation type="submission" date="2014-09" db="EMBL/GenBank/DDBJ databases">
        <authorList>
            <person name="Magalhaes I.L.F."/>
            <person name="Oliveira U."/>
            <person name="Santos F.R."/>
            <person name="Vidigal T.H.D.A."/>
            <person name="Brescovit A.D."/>
            <person name="Santos A.J."/>
        </authorList>
    </citation>
    <scope>NUCLEOTIDE SEQUENCE</scope>
    <source>
        <tissue evidence="1">Shoot tissue taken approximately 20 cm above the soil surface</tissue>
    </source>
</reference>
<accession>A0A0A9FXS2</accession>
<dbReference type="AlphaFoldDB" id="A0A0A9FXS2"/>
<proteinExistence type="predicted"/>
<reference evidence="1" key="2">
    <citation type="journal article" date="2015" name="Data Brief">
        <title>Shoot transcriptome of the giant reed, Arundo donax.</title>
        <authorList>
            <person name="Barrero R.A."/>
            <person name="Guerrero F.D."/>
            <person name="Moolhuijzen P."/>
            <person name="Goolsby J.A."/>
            <person name="Tidwell J."/>
            <person name="Bellgard S.E."/>
            <person name="Bellgard M.I."/>
        </authorList>
    </citation>
    <scope>NUCLEOTIDE SEQUENCE</scope>
    <source>
        <tissue evidence="1">Shoot tissue taken approximately 20 cm above the soil surface</tissue>
    </source>
</reference>
<organism evidence="1">
    <name type="scientific">Arundo donax</name>
    <name type="common">Giant reed</name>
    <name type="synonym">Donax arundinaceus</name>
    <dbReference type="NCBI Taxonomy" id="35708"/>
    <lineage>
        <taxon>Eukaryota</taxon>
        <taxon>Viridiplantae</taxon>
        <taxon>Streptophyta</taxon>
        <taxon>Embryophyta</taxon>
        <taxon>Tracheophyta</taxon>
        <taxon>Spermatophyta</taxon>
        <taxon>Magnoliopsida</taxon>
        <taxon>Liliopsida</taxon>
        <taxon>Poales</taxon>
        <taxon>Poaceae</taxon>
        <taxon>PACMAD clade</taxon>
        <taxon>Arundinoideae</taxon>
        <taxon>Arundineae</taxon>
        <taxon>Arundo</taxon>
    </lineage>
</organism>
<name>A0A0A9FXS2_ARUDO</name>
<evidence type="ECO:0000313" key="1">
    <source>
        <dbReference type="EMBL" id="JAE16034.1"/>
    </source>
</evidence>
<sequence>MACIFANIASDPPNTNYILVSAADSTGYSCSNNAYLKHISPECRFTPEALTL</sequence>